<feature type="non-terminal residue" evidence="1">
    <location>
        <position position="1"/>
    </location>
</feature>
<evidence type="ECO:0008006" key="2">
    <source>
        <dbReference type="Google" id="ProtNLM"/>
    </source>
</evidence>
<comment type="caution">
    <text evidence="1">The sequence shown here is derived from an EMBL/GenBank/DDBJ whole genome shotgun (WGS) entry which is preliminary data.</text>
</comment>
<gene>
    <name evidence="1" type="ORF">S01H4_23555</name>
</gene>
<dbReference type="Gene3D" id="3.60.21.10">
    <property type="match status" value="1"/>
</dbReference>
<dbReference type="InterPro" id="IPR029052">
    <property type="entry name" value="Metallo-depent_PP-like"/>
</dbReference>
<reference evidence="1" key="1">
    <citation type="journal article" date="2014" name="Front. Microbiol.">
        <title>High frequency of phylogenetically diverse reductive dehalogenase-homologous genes in deep subseafloor sedimentary metagenomes.</title>
        <authorList>
            <person name="Kawai M."/>
            <person name="Futagami T."/>
            <person name="Toyoda A."/>
            <person name="Takaki Y."/>
            <person name="Nishi S."/>
            <person name="Hori S."/>
            <person name="Arai W."/>
            <person name="Tsubouchi T."/>
            <person name="Morono Y."/>
            <person name="Uchiyama I."/>
            <person name="Ito T."/>
            <person name="Fujiyama A."/>
            <person name="Inagaki F."/>
            <person name="Takami H."/>
        </authorList>
    </citation>
    <scope>NUCLEOTIDE SEQUENCE</scope>
    <source>
        <strain evidence="1">Expedition CK06-06</strain>
    </source>
</reference>
<dbReference type="EMBL" id="BART01010944">
    <property type="protein sequence ID" value="GAG78839.1"/>
    <property type="molecule type" value="Genomic_DNA"/>
</dbReference>
<dbReference type="SUPFAM" id="SSF56300">
    <property type="entry name" value="Metallo-dependent phosphatases"/>
    <property type="match status" value="1"/>
</dbReference>
<proteinExistence type="predicted"/>
<accession>X1AAN5</accession>
<protein>
    <recommendedName>
        <fullName evidence="2">Metallophosphoesterase TT1561-like domain-containing protein</fullName>
    </recommendedName>
</protein>
<dbReference type="AlphaFoldDB" id="X1AAN5"/>
<sequence>LTSKRINLHGQRKTIGNITFYGVGGCSKTPFHTPQEYTEFEIEEILSGLEKTDAQFHILLSHSPPAKTKVDKTFIGLHVGSKAIRSFIEKCLMW</sequence>
<evidence type="ECO:0000313" key="1">
    <source>
        <dbReference type="EMBL" id="GAG78839.1"/>
    </source>
</evidence>
<name>X1AAN5_9ZZZZ</name>
<organism evidence="1">
    <name type="scientific">marine sediment metagenome</name>
    <dbReference type="NCBI Taxonomy" id="412755"/>
    <lineage>
        <taxon>unclassified sequences</taxon>
        <taxon>metagenomes</taxon>
        <taxon>ecological metagenomes</taxon>
    </lineage>
</organism>